<feature type="domain" description="CPAF-like PDZ" evidence="3">
    <location>
        <begin position="166"/>
        <end position="283"/>
    </location>
</feature>
<evidence type="ECO:0000313" key="5">
    <source>
        <dbReference type="Proteomes" id="UP000824596"/>
    </source>
</evidence>
<dbReference type="InterPro" id="IPR052766">
    <property type="entry name" value="S41A_metabolite_peptidase"/>
</dbReference>
<keyword evidence="5" id="KW-1185">Reference proteome</keyword>
<name>A0A9P8MQ04_9HYPO</name>
<protein>
    <submittedName>
        <fullName evidence="4">Peptidase S41 family protein ustP</fullName>
    </submittedName>
</protein>
<feature type="region of interest" description="Disordered" evidence="1">
    <location>
        <begin position="21"/>
        <end position="64"/>
    </location>
</feature>
<sequence length="664" mass="71008">MRLLVMLSRVSLLVSAGTIPKPHSKRADACGSVRDQLRSAPQNKQPSPPPNSSSPTNATLPKPQALIPGQAAHDCLRSLPFDFLGARAFLSGLQKYVEFQSTIEALRDPPDSYASEPVDIFGGLEQIGGNNYESLYDFNVDLKALFTSAHDGHFGITPCTSDIFRFQRDHDGIVSVSEDGLAPPELFAFSDIEASQKGKASISPIAEINGRDALEYLQDLARMSSSQDPDSRWNELFRSPSWLAAQTIHPAGSFIENDGAWPGAGKTTVRFTNGSSVDIETLAGPFGKDAFNGSSADEVLATYCRPPPPGPPSPPPPPDGPFDSGIPGYPEPIARDPHNEVSGYFLDNETAVMVISSFGGSEKPEDYSLTYANVAKDIIAKAKASGRNKLILDVSGNGGGSPIRFLNIFKVLFPGQFPFDALRFRRSPATDILTKVFGALNRTDAASLQTGLAFPAMVAPDQVHGFQTASDILGDERPQLGVEVSAVYTLNFTLASTEQDPLEGFVPPSTTFDTAPFKPEDILVVGNGFCHSSCAGFVNIMANVGGVKTLAFGGRPQNGPMQIMGGVRGGQQILSDEKLLAGKPPPLSPEELDLADKRMPPPLPGLPFKFEFQAASCRLFYTRENIMDPKTSWTAAKEAIWGGGKCVEGSAGVAGGGREFKPQR</sequence>
<evidence type="ECO:0000256" key="2">
    <source>
        <dbReference type="SAM" id="SignalP"/>
    </source>
</evidence>
<dbReference type="Gene3D" id="3.90.226.10">
    <property type="entry name" value="2-enoyl-CoA Hydratase, Chain A, domain 1"/>
    <property type="match status" value="1"/>
</dbReference>
<dbReference type="EMBL" id="JAIZPD010000017">
    <property type="protein sequence ID" value="KAH0958076.1"/>
    <property type="molecule type" value="Genomic_DNA"/>
</dbReference>
<organism evidence="4 5">
    <name type="scientific">Hirsutella rhossiliensis</name>
    <dbReference type="NCBI Taxonomy" id="111463"/>
    <lineage>
        <taxon>Eukaryota</taxon>
        <taxon>Fungi</taxon>
        <taxon>Dikarya</taxon>
        <taxon>Ascomycota</taxon>
        <taxon>Pezizomycotina</taxon>
        <taxon>Sordariomycetes</taxon>
        <taxon>Hypocreomycetidae</taxon>
        <taxon>Hypocreales</taxon>
        <taxon>Ophiocordycipitaceae</taxon>
        <taxon>Hirsutella</taxon>
    </lineage>
</organism>
<proteinExistence type="predicted"/>
<evidence type="ECO:0000313" key="4">
    <source>
        <dbReference type="EMBL" id="KAH0958076.1"/>
    </source>
</evidence>
<dbReference type="InterPro" id="IPR029045">
    <property type="entry name" value="ClpP/crotonase-like_dom_sf"/>
</dbReference>
<feature type="region of interest" description="Disordered" evidence="1">
    <location>
        <begin position="304"/>
        <end position="333"/>
    </location>
</feature>
<dbReference type="Pfam" id="PF23658">
    <property type="entry name" value="PDZ_CPAF_rel"/>
    <property type="match status" value="1"/>
</dbReference>
<reference evidence="4" key="1">
    <citation type="submission" date="2021-09" db="EMBL/GenBank/DDBJ databases">
        <title>A high-quality genome of the endoparasitic fungus Hirsutella rhossiliensis with a comparison of Hirsutella genomes reveals transposable elements contributing to genome size variation.</title>
        <authorList>
            <person name="Lin R."/>
            <person name="Jiao Y."/>
            <person name="Sun X."/>
            <person name="Ling J."/>
            <person name="Xie B."/>
            <person name="Cheng X."/>
        </authorList>
    </citation>
    <scope>NUCLEOTIDE SEQUENCE</scope>
    <source>
        <strain evidence="4">HR02</strain>
    </source>
</reference>
<keyword evidence="2" id="KW-0732">Signal</keyword>
<comment type="caution">
    <text evidence="4">The sequence shown here is derived from an EMBL/GenBank/DDBJ whole genome shotgun (WGS) entry which is preliminary data.</text>
</comment>
<dbReference type="RefSeq" id="XP_044715590.1">
    <property type="nucleotide sequence ID" value="XM_044869241.1"/>
</dbReference>
<evidence type="ECO:0000259" key="3">
    <source>
        <dbReference type="Pfam" id="PF23658"/>
    </source>
</evidence>
<evidence type="ECO:0000256" key="1">
    <source>
        <dbReference type="SAM" id="MobiDB-lite"/>
    </source>
</evidence>
<dbReference type="InterPro" id="IPR056186">
    <property type="entry name" value="PDZ_CPAF-rel"/>
</dbReference>
<feature type="signal peptide" evidence="2">
    <location>
        <begin position="1"/>
        <end position="16"/>
    </location>
</feature>
<accession>A0A9P8MQ04</accession>
<dbReference type="SUPFAM" id="SSF52096">
    <property type="entry name" value="ClpP/crotonase"/>
    <property type="match status" value="1"/>
</dbReference>
<dbReference type="Proteomes" id="UP000824596">
    <property type="component" value="Unassembled WGS sequence"/>
</dbReference>
<gene>
    <name evidence="4" type="ORF">HRG_10771</name>
</gene>
<feature type="chain" id="PRO_5040389791" evidence="2">
    <location>
        <begin position="17"/>
        <end position="664"/>
    </location>
</feature>
<dbReference type="GeneID" id="68359899"/>
<dbReference type="PANTHER" id="PTHR37049:SF4">
    <property type="entry name" value="RHODANESE DOMAIN-CONTAINING PROTEIN"/>
    <property type="match status" value="1"/>
</dbReference>
<dbReference type="PANTHER" id="PTHR37049">
    <property type="entry name" value="PEPTIDASE S41 FAMILY PROTEIN"/>
    <property type="match status" value="1"/>
</dbReference>
<dbReference type="OrthoDB" id="27214at2759"/>
<feature type="compositionally biased region" description="Pro residues" evidence="1">
    <location>
        <begin position="305"/>
        <end position="320"/>
    </location>
</feature>
<dbReference type="AlphaFoldDB" id="A0A9P8MQ04"/>